<accession>A0A2W5Q856</accession>
<feature type="domain" description="HTH gntR-type" evidence="4">
    <location>
        <begin position="102"/>
        <end position="163"/>
    </location>
</feature>
<dbReference type="Pfam" id="PF00392">
    <property type="entry name" value="GntR"/>
    <property type="match status" value="1"/>
</dbReference>
<dbReference type="Gene3D" id="1.10.10.10">
    <property type="entry name" value="Winged helix-like DNA-binding domain superfamily/Winged helix DNA-binding domain"/>
    <property type="match status" value="1"/>
</dbReference>
<dbReference type="InterPro" id="IPR036390">
    <property type="entry name" value="WH_DNA-bd_sf"/>
</dbReference>
<evidence type="ECO:0000256" key="1">
    <source>
        <dbReference type="ARBA" id="ARBA00023015"/>
    </source>
</evidence>
<protein>
    <recommendedName>
        <fullName evidence="4">HTH gntR-type domain-containing protein</fullName>
    </recommendedName>
</protein>
<evidence type="ECO:0000313" key="6">
    <source>
        <dbReference type="Proteomes" id="UP000249082"/>
    </source>
</evidence>
<keyword evidence="3" id="KW-0804">Transcription</keyword>
<dbReference type="EMBL" id="QFPX01000033">
    <property type="protein sequence ID" value="PZQ50903.1"/>
    <property type="molecule type" value="Genomic_DNA"/>
</dbReference>
<dbReference type="GO" id="GO:0003677">
    <property type="term" value="F:DNA binding"/>
    <property type="evidence" value="ECO:0007669"/>
    <property type="project" value="UniProtKB-KW"/>
</dbReference>
<evidence type="ECO:0000256" key="3">
    <source>
        <dbReference type="ARBA" id="ARBA00023163"/>
    </source>
</evidence>
<dbReference type="GO" id="GO:0003700">
    <property type="term" value="F:DNA-binding transcription factor activity"/>
    <property type="evidence" value="ECO:0007669"/>
    <property type="project" value="InterPro"/>
</dbReference>
<dbReference type="PANTHER" id="PTHR43537">
    <property type="entry name" value="TRANSCRIPTIONAL REGULATOR, GNTR FAMILY"/>
    <property type="match status" value="1"/>
</dbReference>
<dbReference type="PANTHER" id="PTHR43537:SF45">
    <property type="entry name" value="GNTR FAMILY REGULATORY PROTEIN"/>
    <property type="match status" value="1"/>
</dbReference>
<keyword evidence="2" id="KW-0238">DNA-binding</keyword>
<organism evidence="5 6">
    <name type="scientific">Novosphingobium pentaromativorans</name>
    <dbReference type="NCBI Taxonomy" id="205844"/>
    <lineage>
        <taxon>Bacteria</taxon>
        <taxon>Pseudomonadati</taxon>
        <taxon>Pseudomonadota</taxon>
        <taxon>Alphaproteobacteria</taxon>
        <taxon>Sphingomonadales</taxon>
        <taxon>Sphingomonadaceae</taxon>
        <taxon>Novosphingobium</taxon>
    </lineage>
</organism>
<gene>
    <name evidence="5" type="ORF">DI555_22260</name>
</gene>
<name>A0A2W5Q856_9SPHN</name>
<sequence>MGCARADNGCKEGKCCSASGAVALSQDKLLHLRSPMVGAIRIVMPCRQRWVSFPAGGYAGQLHERRSHRHSRSLGAVLGCCAEGPPDLKGRLRDPSPAWRTQERVYWTLKADYLAGALVPGVRFDLQAFADRHRVSRTPLREAVFRLMGERLFERHPDGGFMVLSPQPAVLADLYTWNALLVLEPMRHIDAEKLAKLLRSLGDAPAPDNPVDLALQISRLFLMLVSEIGNQSAIDTMRNLNERLHYARIGECDSLPDAFKEHKLLLTTDVRDLQRVFRRRLESYHQRRIFLYLRQ</sequence>
<comment type="caution">
    <text evidence="5">The sequence shown here is derived from an EMBL/GenBank/DDBJ whole genome shotgun (WGS) entry which is preliminary data.</text>
</comment>
<dbReference type="AlphaFoldDB" id="A0A2W5Q856"/>
<evidence type="ECO:0000313" key="5">
    <source>
        <dbReference type="EMBL" id="PZQ50903.1"/>
    </source>
</evidence>
<evidence type="ECO:0000256" key="2">
    <source>
        <dbReference type="ARBA" id="ARBA00023125"/>
    </source>
</evidence>
<reference evidence="5 6" key="1">
    <citation type="submission" date="2017-08" db="EMBL/GenBank/DDBJ databases">
        <title>Infants hospitalized years apart are colonized by the same room-sourced microbial strains.</title>
        <authorList>
            <person name="Brooks B."/>
            <person name="Olm M.R."/>
            <person name="Firek B.A."/>
            <person name="Baker R."/>
            <person name="Thomas B.C."/>
            <person name="Morowitz M.J."/>
            <person name="Banfield J.F."/>
        </authorList>
    </citation>
    <scope>NUCLEOTIDE SEQUENCE [LARGE SCALE GENOMIC DNA]</scope>
    <source>
        <strain evidence="5">S2_005_002_R2_33</strain>
    </source>
</reference>
<dbReference type="SUPFAM" id="SSF46785">
    <property type="entry name" value="Winged helix' DNA-binding domain"/>
    <property type="match status" value="1"/>
</dbReference>
<keyword evidence="1" id="KW-0805">Transcription regulation</keyword>
<proteinExistence type="predicted"/>
<dbReference type="InterPro" id="IPR036388">
    <property type="entry name" value="WH-like_DNA-bd_sf"/>
</dbReference>
<dbReference type="Proteomes" id="UP000249082">
    <property type="component" value="Unassembled WGS sequence"/>
</dbReference>
<evidence type="ECO:0000259" key="4">
    <source>
        <dbReference type="Pfam" id="PF00392"/>
    </source>
</evidence>
<dbReference type="InterPro" id="IPR000524">
    <property type="entry name" value="Tscrpt_reg_HTH_GntR"/>
</dbReference>